<reference evidence="2" key="1">
    <citation type="journal article" date="2022" name="Plant J.">
        <title>Strategies of tolerance reflected in two North American maple genomes.</title>
        <authorList>
            <person name="McEvoy S.L."/>
            <person name="Sezen U.U."/>
            <person name="Trouern-Trend A."/>
            <person name="McMahon S.M."/>
            <person name="Schaberg P.G."/>
            <person name="Yang J."/>
            <person name="Wegrzyn J.L."/>
            <person name="Swenson N.G."/>
        </authorList>
    </citation>
    <scope>NUCLEOTIDE SEQUENCE</scope>
    <source>
        <strain evidence="2">91603</strain>
    </source>
</reference>
<organism evidence="2 3">
    <name type="scientific">Acer negundo</name>
    <name type="common">Box elder</name>
    <dbReference type="NCBI Taxonomy" id="4023"/>
    <lineage>
        <taxon>Eukaryota</taxon>
        <taxon>Viridiplantae</taxon>
        <taxon>Streptophyta</taxon>
        <taxon>Embryophyta</taxon>
        <taxon>Tracheophyta</taxon>
        <taxon>Spermatophyta</taxon>
        <taxon>Magnoliopsida</taxon>
        <taxon>eudicotyledons</taxon>
        <taxon>Gunneridae</taxon>
        <taxon>Pentapetalae</taxon>
        <taxon>rosids</taxon>
        <taxon>malvids</taxon>
        <taxon>Sapindales</taxon>
        <taxon>Sapindaceae</taxon>
        <taxon>Hippocastanoideae</taxon>
        <taxon>Acereae</taxon>
        <taxon>Acer</taxon>
    </lineage>
</organism>
<dbReference type="EMBL" id="JAJSOW010000004">
    <property type="protein sequence ID" value="KAI9192771.1"/>
    <property type="molecule type" value="Genomic_DNA"/>
</dbReference>
<accession>A0AAD5JHZ0</accession>
<proteinExistence type="predicted"/>
<sequence>MQSMETAGLAEEFGVGEALTGDGADGGARAKETDVWVDRERERGVWMKKMFGERDEDSTPSEVGGRRHRSNWTVWACSVTDPTGVETRIHLTPAVER</sequence>
<protein>
    <submittedName>
        <fullName evidence="2">Uncharacterized protein</fullName>
    </submittedName>
</protein>
<evidence type="ECO:0000313" key="3">
    <source>
        <dbReference type="Proteomes" id="UP001064489"/>
    </source>
</evidence>
<evidence type="ECO:0000256" key="1">
    <source>
        <dbReference type="SAM" id="MobiDB-lite"/>
    </source>
</evidence>
<evidence type="ECO:0000313" key="2">
    <source>
        <dbReference type="EMBL" id="KAI9192771.1"/>
    </source>
</evidence>
<keyword evidence="3" id="KW-1185">Reference proteome</keyword>
<reference evidence="2" key="2">
    <citation type="submission" date="2023-02" db="EMBL/GenBank/DDBJ databases">
        <authorList>
            <person name="Swenson N.G."/>
            <person name="Wegrzyn J.L."/>
            <person name="Mcevoy S.L."/>
        </authorList>
    </citation>
    <scope>NUCLEOTIDE SEQUENCE</scope>
    <source>
        <strain evidence="2">91603</strain>
        <tissue evidence="2">Leaf</tissue>
    </source>
</reference>
<gene>
    <name evidence="2" type="ORF">LWI28_027615</name>
</gene>
<name>A0AAD5JHZ0_ACENE</name>
<dbReference type="AlphaFoldDB" id="A0AAD5JHZ0"/>
<feature type="region of interest" description="Disordered" evidence="1">
    <location>
        <begin position="1"/>
        <end position="35"/>
    </location>
</feature>
<comment type="caution">
    <text evidence="2">The sequence shown here is derived from an EMBL/GenBank/DDBJ whole genome shotgun (WGS) entry which is preliminary data.</text>
</comment>
<dbReference type="Proteomes" id="UP001064489">
    <property type="component" value="Chromosome 6"/>
</dbReference>